<organism evidence="2 3">
    <name type="scientific">Dyella jiangningensis</name>
    <dbReference type="NCBI Taxonomy" id="1379159"/>
    <lineage>
        <taxon>Bacteria</taxon>
        <taxon>Pseudomonadati</taxon>
        <taxon>Pseudomonadota</taxon>
        <taxon>Gammaproteobacteria</taxon>
        <taxon>Lysobacterales</taxon>
        <taxon>Rhodanobacteraceae</taxon>
        <taxon>Dyella</taxon>
    </lineage>
</organism>
<feature type="transmembrane region" description="Helical" evidence="1">
    <location>
        <begin position="143"/>
        <end position="163"/>
    </location>
</feature>
<evidence type="ECO:0000313" key="2">
    <source>
        <dbReference type="EMBL" id="RAO74569.1"/>
    </source>
</evidence>
<keyword evidence="1" id="KW-0812">Transmembrane</keyword>
<reference evidence="2 3" key="1">
    <citation type="journal article" date="2018" name="Genet. Mol. Biol.">
        <title>The genome sequence of Dyella jiangningensis FCAV SCS01 from a lignocellulose-decomposing microbial consortium metagenome reveals potential for biotechnological applications.</title>
        <authorList>
            <person name="Desiderato J.G."/>
            <person name="Alvarenga D.O."/>
            <person name="Constancio M.T.L."/>
            <person name="Alves L.M.C."/>
            <person name="Varani A.M."/>
        </authorList>
    </citation>
    <scope>NUCLEOTIDE SEQUENCE [LARGE SCALE GENOMIC DNA]</scope>
    <source>
        <strain evidence="2 3">FCAV SCS01</strain>
    </source>
</reference>
<feature type="transmembrane region" description="Helical" evidence="1">
    <location>
        <begin position="75"/>
        <end position="98"/>
    </location>
</feature>
<keyword evidence="1" id="KW-1133">Transmembrane helix</keyword>
<evidence type="ECO:0000256" key="1">
    <source>
        <dbReference type="SAM" id="Phobius"/>
    </source>
</evidence>
<name>A0A328NX38_9GAMM</name>
<dbReference type="Proteomes" id="UP000248926">
    <property type="component" value="Unassembled WGS sequence"/>
</dbReference>
<feature type="transmembrane region" description="Helical" evidence="1">
    <location>
        <begin position="39"/>
        <end position="63"/>
    </location>
</feature>
<accession>A0A328NX38</accession>
<sequence length="219" mass="24403">MPRYRSLAAFGSLLGWFGLVLQLWYSIRITEARGEGALAGVWLYLGFYTILTNMLVAKALAAAALGPGHGPVVRFFLRPGVQTAIAMSITIVSLIYNLMLRQLWHPTGGLLLADLIVHDIMPPLYLLYWWIAVPKQGLQWPQVLVWQSYPAGYFFYVMLRGAVDGWYPYPFFDVKALGYPCVLLNAIAVLMAFVAVGIVLVALGRWQARRQLAAGLRTA</sequence>
<evidence type="ECO:0000313" key="3">
    <source>
        <dbReference type="Proteomes" id="UP000248926"/>
    </source>
</evidence>
<dbReference type="NCBIfam" id="NF038065">
    <property type="entry name" value="Pr6Pr"/>
    <property type="match status" value="1"/>
</dbReference>
<keyword evidence="3" id="KW-1185">Reference proteome</keyword>
<comment type="caution">
    <text evidence="2">The sequence shown here is derived from an EMBL/GenBank/DDBJ whole genome shotgun (WGS) entry which is preliminary data.</text>
</comment>
<gene>
    <name evidence="2" type="ORF">CA260_19465</name>
</gene>
<proteinExistence type="predicted"/>
<dbReference type="RefSeq" id="WP_111984745.1">
    <property type="nucleotide sequence ID" value="NZ_NFZS01000006.1"/>
</dbReference>
<feature type="transmembrane region" description="Helical" evidence="1">
    <location>
        <begin position="110"/>
        <end position="131"/>
    </location>
</feature>
<protein>
    <recommendedName>
        <fullName evidence="4">Pr6Pr family membrane protein</fullName>
    </recommendedName>
</protein>
<feature type="transmembrane region" description="Helical" evidence="1">
    <location>
        <begin position="7"/>
        <end position="27"/>
    </location>
</feature>
<dbReference type="InterPro" id="IPR049713">
    <property type="entry name" value="Pr6Pr-like"/>
</dbReference>
<keyword evidence="1" id="KW-0472">Membrane</keyword>
<feature type="transmembrane region" description="Helical" evidence="1">
    <location>
        <begin position="183"/>
        <end position="203"/>
    </location>
</feature>
<dbReference type="EMBL" id="NFZS01000006">
    <property type="protein sequence ID" value="RAO74569.1"/>
    <property type="molecule type" value="Genomic_DNA"/>
</dbReference>
<dbReference type="AlphaFoldDB" id="A0A328NX38"/>
<dbReference type="OrthoDB" id="9809977at2"/>
<evidence type="ECO:0008006" key="4">
    <source>
        <dbReference type="Google" id="ProtNLM"/>
    </source>
</evidence>